<dbReference type="GO" id="GO:0016853">
    <property type="term" value="F:isomerase activity"/>
    <property type="evidence" value="ECO:0007669"/>
    <property type="project" value="UniProtKB-KW"/>
</dbReference>
<feature type="transmembrane region" description="Helical" evidence="1">
    <location>
        <begin position="28"/>
        <end position="48"/>
    </location>
</feature>
<protein>
    <submittedName>
        <fullName evidence="2">Peptidylprolyl isomerase</fullName>
    </submittedName>
</protein>
<accession>A0AA44TDB9</accession>
<reference evidence="2 3" key="1">
    <citation type="submission" date="2017-09" db="EMBL/GenBank/DDBJ databases">
        <title>Large-scale bioinformatics analysis of Bacillus genomes uncovers conserved roles of natural products in bacterial physiology.</title>
        <authorList>
            <consortium name="Agbiome Team Llc"/>
            <person name="Bleich R.M."/>
            <person name="Grubbs K.J."/>
            <person name="Santa Maria K.C."/>
            <person name="Allen S.E."/>
            <person name="Farag S."/>
            <person name="Shank E.A."/>
            <person name="Bowers A."/>
        </authorList>
    </citation>
    <scope>NUCLEOTIDE SEQUENCE [LARGE SCALE GENOMIC DNA]</scope>
    <source>
        <strain evidence="2 3">AFS067272</strain>
    </source>
</reference>
<keyword evidence="1" id="KW-1133">Transmembrane helix</keyword>
<evidence type="ECO:0000256" key="1">
    <source>
        <dbReference type="SAM" id="Phobius"/>
    </source>
</evidence>
<evidence type="ECO:0000313" key="3">
    <source>
        <dbReference type="Proteomes" id="UP000226357"/>
    </source>
</evidence>
<sequence>MVSFQETTCLEAPCAVPSVPCPDESVFFVRRLLAILLPALLLITACGGSNPA</sequence>
<organism evidence="2 3">
    <name type="scientific">Bacillus cereus</name>
    <dbReference type="NCBI Taxonomy" id="1396"/>
    <lineage>
        <taxon>Bacteria</taxon>
        <taxon>Bacillati</taxon>
        <taxon>Bacillota</taxon>
        <taxon>Bacilli</taxon>
        <taxon>Bacillales</taxon>
        <taxon>Bacillaceae</taxon>
        <taxon>Bacillus</taxon>
        <taxon>Bacillus cereus group</taxon>
    </lineage>
</organism>
<keyword evidence="2" id="KW-0413">Isomerase</keyword>
<name>A0AA44TDB9_BACCE</name>
<comment type="caution">
    <text evidence="2">The sequence shown here is derived from an EMBL/GenBank/DDBJ whole genome shotgun (WGS) entry which is preliminary data.</text>
</comment>
<feature type="non-terminal residue" evidence="2">
    <location>
        <position position="52"/>
    </location>
</feature>
<dbReference type="Proteomes" id="UP000226357">
    <property type="component" value="Unassembled WGS sequence"/>
</dbReference>
<keyword evidence="1" id="KW-0472">Membrane</keyword>
<keyword evidence="1" id="KW-0812">Transmembrane</keyword>
<proteinExistence type="predicted"/>
<gene>
    <name evidence="2" type="ORF">COK38_26980</name>
</gene>
<evidence type="ECO:0000313" key="2">
    <source>
        <dbReference type="EMBL" id="PFR81741.1"/>
    </source>
</evidence>
<dbReference type="AlphaFoldDB" id="A0AA44TDB9"/>
<dbReference type="EMBL" id="NVBO01000473">
    <property type="protein sequence ID" value="PFR81741.1"/>
    <property type="molecule type" value="Genomic_DNA"/>
</dbReference>